<dbReference type="EMBL" id="CALNXJ010000014">
    <property type="protein sequence ID" value="CAH3114993.1"/>
    <property type="molecule type" value="Genomic_DNA"/>
</dbReference>
<keyword evidence="1" id="KW-0563">Paired box</keyword>
<feature type="domain" description="Paired" evidence="2">
    <location>
        <begin position="1"/>
        <end position="94"/>
    </location>
</feature>
<organism evidence="3 4">
    <name type="scientific">Pocillopora meandrina</name>
    <dbReference type="NCBI Taxonomy" id="46732"/>
    <lineage>
        <taxon>Eukaryota</taxon>
        <taxon>Metazoa</taxon>
        <taxon>Cnidaria</taxon>
        <taxon>Anthozoa</taxon>
        <taxon>Hexacorallia</taxon>
        <taxon>Scleractinia</taxon>
        <taxon>Astrocoeniina</taxon>
        <taxon>Pocilloporidae</taxon>
        <taxon>Pocillopora</taxon>
    </lineage>
</organism>
<accession>A0AAU9WIZ2</accession>
<dbReference type="Proteomes" id="UP001159428">
    <property type="component" value="Unassembled WGS sequence"/>
</dbReference>
<comment type="caution">
    <text evidence="3">The sequence shown here is derived from an EMBL/GenBank/DDBJ whole genome shotgun (WGS) entry which is preliminary data.</text>
</comment>
<gene>
    <name evidence="3" type="ORF">PMEA_00005786</name>
</gene>
<dbReference type="AlphaFoldDB" id="A0AAU9WIZ2"/>
<dbReference type="SUPFAM" id="SSF46689">
    <property type="entry name" value="Homeodomain-like"/>
    <property type="match status" value="1"/>
</dbReference>
<evidence type="ECO:0000313" key="4">
    <source>
        <dbReference type="Proteomes" id="UP001159428"/>
    </source>
</evidence>
<sequence length="121" mass="14049">MSQRAIARELKTSRCFIQNVLADYNHIGSLLQHRRDPPERRILNAEVISCIETEKLMKPSVYVRELQDCLLLDGVVHLLDLPSKSAISKCIREDLYMTKKEIQRIPSESQRSDNIHHRKGI</sequence>
<name>A0AAU9WIZ2_9CNID</name>
<dbReference type="Gene3D" id="1.10.10.10">
    <property type="entry name" value="Winged helix-like DNA-binding domain superfamily/Winged helix DNA-binding domain"/>
    <property type="match status" value="1"/>
</dbReference>
<reference evidence="3 4" key="1">
    <citation type="submission" date="2022-05" db="EMBL/GenBank/DDBJ databases">
        <authorList>
            <consortium name="Genoscope - CEA"/>
            <person name="William W."/>
        </authorList>
    </citation>
    <scope>NUCLEOTIDE SEQUENCE [LARGE SCALE GENOMIC DNA]</scope>
</reference>
<dbReference type="InterPro" id="IPR009057">
    <property type="entry name" value="Homeodomain-like_sf"/>
</dbReference>
<protein>
    <recommendedName>
        <fullName evidence="2">Paired domain-containing protein</fullName>
    </recommendedName>
</protein>
<keyword evidence="4" id="KW-1185">Reference proteome</keyword>
<evidence type="ECO:0000313" key="3">
    <source>
        <dbReference type="EMBL" id="CAH3114993.1"/>
    </source>
</evidence>
<proteinExistence type="predicted"/>
<dbReference type="GO" id="GO:0006355">
    <property type="term" value="P:regulation of DNA-templated transcription"/>
    <property type="evidence" value="ECO:0007669"/>
    <property type="project" value="InterPro"/>
</dbReference>
<dbReference type="PROSITE" id="PS51057">
    <property type="entry name" value="PAIRED_2"/>
    <property type="match status" value="1"/>
</dbReference>
<dbReference type="GO" id="GO:0003677">
    <property type="term" value="F:DNA binding"/>
    <property type="evidence" value="ECO:0007669"/>
    <property type="project" value="InterPro"/>
</dbReference>
<evidence type="ECO:0000259" key="2">
    <source>
        <dbReference type="PROSITE" id="PS51057"/>
    </source>
</evidence>
<dbReference type="InterPro" id="IPR001523">
    <property type="entry name" value="Paired_dom"/>
</dbReference>
<dbReference type="InterPro" id="IPR036388">
    <property type="entry name" value="WH-like_DNA-bd_sf"/>
</dbReference>
<evidence type="ECO:0000256" key="1">
    <source>
        <dbReference type="ARBA" id="ARBA00022724"/>
    </source>
</evidence>
<dbReference type="Pfam" id="PF00292">
    <property type="entry name" value="PAX"/>
    <property type="match status" value="1"/>
</dbReference>